<evidence type="ECO:0000256" key="1">
    <source>
        <dbReference type="SAM" id="Phobius"/>
    </source>
</evidence>
<protein>
    <recommendedName>
        <fullName evidence="2">CAAX prenyl protease 2/Lysostaphin resistance protein A-like domain-containing protein</fullName>
    </recommendedName>
</protein>
<dbReference type="PANTHER" id="PTHR39430">
    <property type="entry name" value="MEMBRANE-ASSOCIATED PROTEASE-RELATED"/>
    <property type="match status" value="1"/>
</dbReference>
<keyword evidence="1" id="KW-0812">Transmembrane</keyword>
<feature type="transmembrane region" description="Helical" evidence="1">
    <location>
        <begin position="204"/>
        <end position="220"/>
    </location>
</feature>
<dbReference type="GO" id="GO:0004175">
    <property type="term" value="F:endopeptidase activity"/>
    <property type="evidence" value="ECO:0007669"/>
    <property type="project" value="UniProtKB-ARBA"/>
</dbReference>
<evidence type="ECO:0000313" key="3">
    <source>
        <dbReference type="EMBL" id="PPK77456.1"/>
    </source>
</evidence>
<dbReference type="InterPro" id="IPR003675">
    <property type="entry name" value="Rce1/LyrA-like_dom"/>
</dbReference>
<organism evidence="3 4">
    <name type="scientific">Methylobacter tundripaludum</name>
    <dbReference type="NCBI Taxonomy" id="173365"/>
    <lineage>
        <taxon>Bacteria</taxon>
        <taxon>Pseudomonadati</taxon>
        <taxon>Pseudomonadota</taxon>
        <taxon>Gammaproteobacteria</taxon>
        <taxon>Methylococcales</taxon>
        <taxon>Methylococcaceae</taxon>
        <taxon>Methylobacter</taxon>
    </lineage>
</organism>
<keyword evidence="1" id="KW-0472">Membrane</keyword>
<feature type="transmembrane region" description="Helical" evidence="1">
    <location>
        <begin position="122"/>
        <end position="140"/>
    </location>
</feature>
<dbReference type="Pfam" id="PF02517">
    <property type="entry name" value="Rce1-like"/>
    <property type="match status" value="1"/>
</dbReference>
<dbReference type="RefSeq" id="WP_104428104.1">
    <property type="nucleotide sequence ID" value="NZ_PTIZ01000002.1"/>
</dbReference>
<dbReference type="EMBL" id="PTIZ01000002">
    <property type="protein sequence ID" value="PPK77456.1"/>
    <property type="molecule type" value="Genomic_DNA"/>
</dbReference>
<accession>A0A2S6HJ20</accession>
<feature type="transmembrane region" description="Helical" evidence="1">
    <location>
        <begin position="12"/>
        <end position="30"/>
    </location>
</feature>
<feature type="transmembrane region" description="Helical" evidence="1">
    <location>
        <begin position="264"/>
        <end position="286"/>
    </location>
</feature>
<dbReference type="GO" id="GO:0080120">
    <property type="term" value="P:CAAX-box protein maturation"/>
    <property type="evidence" value="ECO:0007669"/>
    <property type="project" value="UniProtKB-ARBA"/>
</dbReference>
<feature type="transmembrane region" description="Helical" evidence="1">
    <location>
        <begin position="83"/>
        <end position="102"/>
    </location>
</feature>
<dbReference type="PROSITE" id="PS51257">
    <property type="entry name" value="PROKAR_LIPOPROTEIN"/>
    <property type="match status" value="1"/>
</dbReference>
<keyword evidence="1" id="KW-1133">Transmembrane helix</keyword>
<name>A0A2S6HJ20_9GAMM</name>
<dbReference type="Proteomes" id="UP000240010">
    <property type="component" value="Unassembled WGS sequence"/>
</dbReference>
<sequence length="291" mass="31993">MKRYLAYSIVPLLVLLAATSTACLLGYLIALGLDDPSALRKLITRLTQIFLLLSIFPAMAYLKFKKEDLGFSAKPTFLKQLPQGFGIGLVTLMPVFIVLYVLGIDVVDNSQPWTVGFIAEKTILSLLLSLLIAVVEESIFRGMLLAGLKKNMPVVAAILISSAYFAALHFLDSKTEISQQNFHLSSGFILLGEAFANVLNPKNASSFLSLLAVGAFLAVLRTQVKESLGLCIGCHAGWVWQIKMNGSLFNTDYNSEYLYLVSSYNYVVGPLVTVWLSLAIIGYFVYKKIRA</sequence>
<feature type="transmembrane region" description="Helical" evidence="1">
    <location>
        <begin position="152"/>
        <end position="171"/>
    </location>
</feature>
<gene>
    <name evidence="3" type="ORF">B0F87_102571</name>
</gene>
<evidence type="ECO:0000259" key="2">
    <source>
        <dbReference type="Pfam" id="PF02517"/>
    </source>
</evidence>
<dbReference type="AlphaFoldDB" id="A0A2S6HJ20"/>
<proteinExistence type="predicted"/>
<comment type="caution">
    <text evidence="3">The sequence shown here is derived from an EMBL/GenBank/DDBJ whole genome shotgun (WGS) entry which is preliminary data.</text>
</comment>
<evidence type="ECO:0000313" key="4">
    <source>
        <dbReference type="Proteomes" id="UP000240010"/>
    </source>
</evidence>
<reference evidence="3 4" key="1">
    <citation type="submission" date="2018-02" db="EMBL/GenBank/DDBJ databases">
        <title>Subsurface microbial communities from deep shales in Ohio and West Virginia, USA.</title>
        <authorList>
            <person name="Wrighton K."/>
        </authorList>
    </citation>
    <scope>NUCLEOTIDE SEQUENCE [LARGE SCALE GENOMIC DNA]</scope>
    <source>
        <strain evidence="3 4">OWC-DMM</strain>
    </source>
</reference>
<feature type="transmembrane region" description="Helical" evidence="1">
    <location>
        <begin position="227"/>
        <end position="244"/>
    </location>
</feature>
<feature type="domain" description="CAAX prenyl protease 2/Lysostaphin resistance protein A-like" evidence="2">
    <location>
        <begin position="122"/>
        <end position="239"/>
    </location>
</feature>
<feature type="transmembrane region" description="Helical" evidence="1">
    <location>
        <begin position="42"/>
        <end position="62"/>
    </location>
</feature>
<dbReference type="PANTHER" id="PTHR39430:SF1">
    <property type="entry name" value="PROTEASE"/>
    <property type="match status" value="1"/>
</dbReference>